<keyword evidence="1" id="KW-0472">Membrane</keyword>
<keyword evidence="3" id="KW-1185">Reference proteome</keyword>
<gene>
    <name evidence="2" type="ORF">F5544_39825</name>
</gene>
<proteinExistence type="predicted"/>
<dbReference type="Proteomes" id="UP000503540">
    <property type="component" value="Chromosome"/>
</dbReference>
<dbReference type="RefSeq" id="WP_167477971.1">
    <property type="nucleotide sequence ID" value="NZ_CP046172.1"/>
</dbReference>
<evidence type="ECO:0008006" key="4">
    <source>
        <dbReference type="Google" id="ProtNLM"/>
    </source>
</evidence>
<name>A0A6G9YSB7_9NOCA</name>
<dbReference type="EMBL" id="CP046172">
    <property type="protein sequence ID" value="QIS15783.1"/>
    <property type="molecule type" value="Genomic_DNA"/>
</dbReference>
<evidence type="ECO:0000256" key="1">
    <source>
        <dbReference type="SAM" id="Phobius"/>
    </source>
</evidence>
<evidence type="ECO:0000313" key="3">
    <source>
        <dbReference type="Proteomes" id="UP000503540"/>
    </source>
</evidence>
<evidence type="ECO:0000313" key="2">
    <source>
        <dbReference type="EMBL" id="QIS15783.1"/>
    </source>
</evidence>
<feature type="transmembrane region" description="Helical" evidence="1">
    <location>
        <begin position="50"/>
        <end position="67"/>
    </location>
</feature>
<organism evidence="2 3">
    <name type="scientific">Nocardia arthritidis</name>
    <dbReference type="NCBI Taxonomy" id="228602"/>
    <lineage>
        <taxon>Bacteria</taxon>
        <taxon>Bacillati</taxon>
        <taxon>Actinomycetota</taxon>
        <taxon>Actinomycetes</taxon>
        <taxon>Mycobacteriales</taxon>
        <taxon>Nocardiaceae</taxon>
        <taxon>Nocardia</taxon>
    </lineage>
</organism>
<sequence>MVIDKKPRAFHPTHGSLLGGLLGCAILLAGAIWAANTLPAHNYSSNSAPLLVAGSGGLILAASVYGYHTGRRRLELRAWLGRHGRSVWVPSEHTRVRIIFHDPETNRPSIFVVDALWTDPASGRTHTATSAHLRDDPTTHLRSYRRVLVRYDPADPARCLVDLDAP</sequence>
<reference evidence="2 3" key="1">
    <citation type="journal article" date="2019" name="ACS Chem. Biol.">
        <title>Identification and Mobilization of a Cryptic Antibiotic Biosynthesis Gene Locus from a Human-Pathogenic Nocardia Isolate.</title>
        <authorList>
            <person name="Herisse M."/>
            <person name="Ishida K."/>
            <person name="Porter J.L."/>
            <person name="Howden B."/>
            <person name="Hertweck C."/>
            <person name="Stinear T.P."/>
            <person name="Pidot S.J."/>
        </authorList>
    </citation>
    <scope>NUCLEOTIDE SEQUENCE [LARGE SCALE GENOMIC DNA]</scope>
    <source>
        <strain evidence="2 3">AUSMDU00012717</strain>
    </source>
</reference>
<protein>
    <recommendedName>
        <fullName evidence="4">DUF3592 domain-containing protein</fullName>
    </recommendedName>
</protein>
<keyword evidence="1" id="KW-1133">Transmembrane helix</keyword>
<keyword evidence="1" id="KW-0812">Transmembrane</keyword>
<dbReference type="KEGG" id="nah:F5544_39825"/>
<dbReference type="AlphaFoldDB" id="A0A6G9YSB7"/>
<accession>A0A6G9YSB7</accession>
<dbReference type="PROSITE" id="PS51257">
    <property type="entry name" value="PROKAR_LIPOPROTEIN"/>
    <property type="match status" value="1"/>
</dbReference>